<organism evidence="1 2">
    <name type="scientific">Nesterenkonia rhizosphaerae</name>
    <dbReference type="NCBI Taxonomy" id="1348272"/>
    <lineage>
        <taxon>Bacteria</taxon>
        <taxon>Bacillati</taxon>
        <taxon>Actinomycetota</taxon>
        <taxon>Actinomycetes</taxon>
        <taxon>Micrococcales</taxon>
        <taxon>Micrococcaceae</taxon>
        <taxon>Nesterenkonia</taxon>
    </lineage>
</organism>
<protein>
    <recommendedName>
        <fullName evidence="3">Nitroreductase domain-containing protein</fullName>
    </recommendedName>
</protein>
<dbReference type="Proteomes" id="UP001500368">
    <property type="component" value="Unassembled WGS sequence"/>
</dbReference>
<dbReference type="EMBL" id="BAABLW010000007">
    <property type="protein sequence ID" value="GAA4920824.1"/>
    <property type="molecule type" value="Genomic_DNA"/>
</dbReference>
<dbReference type="Gene3D" id="3.40.109.10">
    <property type="entry name" value="NADH Oxidase"/>
    <property type="match status" value="1"/>
</dbReference>
<dbReference type="RefSeq" id="WP_345477550.1">
    <property type="nucleotide sequence ID" value="NZ_BAABLW010000007.1"/>
</dbReference>
<sequence>MKHESQTQDDAAEAQNFSRRNLLRLVGGGAGLLAVAGSGALTWRAADNGVFAEGSGPAYEPWNLPAPTGRADLVRAAILAANAHNTQPWIFRVEDSYIDLFADSGRTIGTIDPLLREQQISLGCALENLMIAAPALGLQAIAELVPDSADPGHIAHIELRESSAAASPLLKAIPVRHTDRAAYRTDQAVPRQTLDRYRRAAEDDAVSLVWLSEPEVRQAFGDITVRATEAIIADPDQAADDYRWYRSDWNDIQTLRDGVTIDASGQSAFIRGAAKILPTTQQQNHDGWLRGTRDTQVSTAAAFGAIMVADGHDVAARLSAGRTFQRLHLMATGDGLAMQPLCQVLERVDREESAGLDDVFNRELADLLPGAGKAIMTFRIGYPTVAAPPSPRRAVEEVLLTAAP</sequence>
<comment type="caution">
    <text evidence="1">The sequence shown here is derived from an EMBL/GenBank/DDBJ whole genome shotgun (WGS) entry which is preliminary data.</text>
</comment>
<evidence type="ECO:0000313" key="2">
    <source>
        <dbReference type="Proteomes" id="UP001500368"/>
    </source>
</evidence>
<dbReference type="PROSITE" id="PS51318">
    <property type="entry name" value="TAT"/>
    <property type="match status" value="1"/>
</dbReference>
<dbReference type="NCBIfam" id="NF047509">
    <property type="entry name" value="Rv3131_FMN_oxido"/>
    <property type="match status" value="1"/>
</dbReference>
<name>A0ABP9G3N8_9MICC</name>
<proteinExistence type="predicted"/>
<gene>
    <name evidence="1" type="ORF">GCM10025790_16260</name>
</gene>
<evidence type="ECO:0000313" key="1">
    <source>
        <dbReference type="EMBL" id="GAA4920824.1"/>
    </source>
</evidence>
<dbReference type="SUPFAM" id="SSF55469">
    <property type="entry name" value="FMN-dependent nitroreductase-like"/>
    <property type="match status" value="2"/>
</dbReference>
<dbReference type="InterPro" id="IPR000415">
    <property type="entry name" value="Nitroreductase-like"/>
</dbReference>
<reference evidence="2" key="1">
    <citation type="journal article" date="2019" name="Int. J. Syst. Evol. Microbiol.">
        <title>The Global Catalogue of Microorganisms (GCM) 10K type strain sequencing project: providing services to taxonomists for standard genome sequencing and annotation.</title>
        <authorList>
            <consortium name="The Broad Institute Genomics Platform"/>
            <consortium name="The Broad Institute Genome Sequencing Center for Infectious Disease"/>
            <person name="Wu L."/>
            <person name="Ma J."/>
        </authorList>
    </citation>
    <scope>NUCLEOTIDE SEQUENCE [LARGE SCALE GENOMIC DNA]</scope>
    <source>
        <strain evidence="2">JCM 19129</strain>
    </source>
</reference>
<accession>A0ABP9G3N8</accession>
<keyword evidence="2" id="KW-1185">Reference proteome</keyword>
<dbReference type="InterPro" id="IPR006311">
    <property type="entry name" value="TAT_signal"/>
</dbReference>
<evidence type="ECO:0008006" key="3">
    <source>
        <dbReference type="Google" id="ProtNLM"/>
    </source>
</evidence>